<protein>
    <submittedName>
        <fullName evidence="1">Uncharacterized protein</fullName>
    </submittedName>
</protein>
<comment type="caution">
    <text evidence="1">The sequence shown here is derived from an EMBL/GenBank/DDBJ whole genome shotgun (WGS) entry which is preliminary data.</text>
</comment>
<gene>
    <name evidence="1" type="ORF">LCGC14_2794020</name>
</gene>
<evidence type="ECO:0000313" key="1">
    <source>
        <dbReference type="EMBL" id="KKK83376.1"/>
    </source>
</evidence>
<dbReference type="EMBL" id="LAZR01052251">
    <property type="protein sequence ID" value="KKK83376.1"/>
    <property type="molecule type" value="Genomic_DNA"/>
</dbReference>
<dbReference type="AlphaFoldDB" id="A0A0F9BG45"/>
<proteinExistence type="predicted"/>
<organism evidence="1">
    <name type="scientific">marine sediment metagenome</name>
    <dbReference type="NCBI Taxonomy" id="412755"/>
    <lineage>
        <taxon>unclassified sequences</taxon>
        <taxon>metagenomes</taxon>
        <taxon>ecological metagenomes</taxon>
    </lineage>
</organism>
<reference evidence="1" key="1">
    <citation type="journal article" date="2015" name="Nature">
        <title>Complex archaea that bridge the gap between prokaryotes and eukaryotes.</title>
        <authorList>
            <person name="Spang A."/>
            <person name="Saw J.H."/>
            <person name="Jorgensen S.L."/>
            <person name="Zaremba-Niedzwiedzka K."/>
            <person name="Martijn J."/>
            <person name="Lind A.E."/>
            <person name="van Eijk R."/>
            <person name="Schleper C."/>
            <person name="Guy L."/>
            <person name="Ettema T.J."/>
        </authorList>
    </citation>
    <scope>NUCLEOTIDE SEQUENCE</scope>
</reference>
<name>A0A0F9BG45_9ZZZZ</name>
<sequence>MHERKYEIKDNRLVKRSNQVPIPENEPVFIFRAKDRKALAALTAYSMVVDNLDQKEAITKSIEDFRRFQAENPDKMGEPKP</sequence>
<accession>A0A0F9BG45</accession>